<dbReference type="InterPro" id="IPR029151">
    <property type="entry name" value="Sensor-like_sf"/>
</dbReference>
<dbReference type="Pfam" id="PF00672">
    <property type="entry name" value="HAMP"/>
    <property type="match status" value="1"/>
</dbReference>
<keyword evidence="16" id="KW-1185">Reference proteome</keyword>
<evidence type="ECO:0000256" key="7">
    <source>
        <dbReference type="ARBA" id="ARBA00022692"/>
    </source>
</evidence>
<accession>A0ABY7BYM6</accession>
<evidence type="ECO:0000256" key="10">
    <source>
        <dbReference type="ARBA" id="ARBA00023136"/>
    </source>
</evidence>
<comment type="subcellular location">
    <subcellularLocation>
        <location evidence="2">Cell membrane</location>
        <topology evidence="2">Multi-pass membrane protein</topology>
    </subcellularLocation>
</comment>
<dbReference type="PROSITE" id="PS50109">
    <property type="entry name" value="HIS_KIN"/>
    <property type="match status" value="1"/>
</dbReference>
<reference evidence="15" key="1">
    <citation type="submission" date="2022-12" db="EMBL/GenBank/DDBJ databases">
        <title>Jiella pelagia sp. nov., isolated from phosphonate enriched culture of Northwest Pacific surface seawater.</title>
        <authorList>
            <person name="Shin D.Y."/>
            <person name="Hwang C.Y."/>
        </authorList>
    </citation>
    <scope>NUCLEOTIDE SEQUENCE</scope>
    <source>
        <strain evidence="15">HL-NP1</strain>
    </source>
</reference>
<feature type="domain" description="Histidine kinase" evidence="13">
    <location>
        <begin position="433"/>
        <end position="648"/>
    </location>
</feature>
<keyword evidence="7 12" id="KW-0812">Transmembrane</keyword>
<evidence type="ECO:0000259" key="13">
    <source>
        <dbReference type="PROSITE" id="PS50109"/>
    </source>
</evidence>
<dbReference type="SUPFAM" id="SSF158472">
    <property type="entry name" value="HAMP domain-like"/>
    <property type="match status" value="1"/>
</dbReference>
<dbReference type="InterPro" id="IPR005467">
    <property type="entry name" value="His_kinase_dom"/>
</dbReference>
<evidence type="ECO:0000256" key="5">
    <source>
        <dbReference type="ARBA" id="ARBA00022553"/>
    </source>
</evidence>
<keyword evidence="10 12" id="KW-0472">Membrane</keyword>
<evidence type="ECO:0000313" key="16">
    <source>
        <dbReference type="Proteomes" id="UP001164020"/>
    </source>
</evidence>
<dbReference type="InterPro" id="IPR033463">
    <property type="entry name" value="sCache_3"/>
</dbReference>
<evidence type="ECO:0000256" key="3">
    <source>
        <dbReference type="ARBA" id="ARBA00012438"/>
    </source>
</evidence>
<dbReference type="SUPFAM" id="SSF55874">
    <property type="entry name" value="ATPase domain of HSP90 chaperone/DNA topoisomerase II/histidine kinase"/>
    <property type="match status" value="1"/>
</dbReference>
<dbReference type="SMART" id="SM00388">
    <property type="entry name" value="HisKA"/>
    <property type="match status" value="1"/>
</dbReference>
<dbReference type="PRINTS" id="PR00344">
    <property type="entry name" value="BCTRLSENSOR"/>
</dbReference>
<keyword evidence="6" id="KW-0808">Transferase</keyword>
<evidence type="ECO:0000256" key="12">
    <source>
        <dbReference type="SAM" id="Phobius"/>
    </source>
</evidence>
<organism evidence="15 16">
    <name type="scientific">Jiella pelagia</name>
    <dbReference type="NCBI Taxonomy" id="2986949"/>
    <lineage>
        <taxon>Bacteria</taxon>
        <taxon>Pseudomonadati</taxon>
        <taxon>Pseudomonadota</taxon>
        <taxon>Alphaproteobacteria</taxon>
        <taxon>Hyphomicrobiales</taxon>
        <taxon>Aurantimonadaceae</taxon>
        <taxon>Jiella</taxon>
    </lineage>
</organism>
<dbReference type="EMBL" id="CP114029">
    <property type="protein sequence ID" value="WAP68507.1"/>
    <property type="molecule type" value="Genomic_DNA"/>
</dbReference>
<evidence type="ECO:0000313" key="15">
    <source>
        <dbReference type="EMBL" id="WAP68507.1"/>
    </source>
</evidence>
<proteinExistence type="predicted"/>
<dbReference type="SUPFAM" id="SSF103190">
    <property type="entry name" value="Sensory domain-like"/>
    <property type="match status" value="1"/>
</dbReference>
<evidence type="ECO:0000256" key="11">
    <source>
        <dbReference type="SAM" id="Coils"/>
    </source>
</evidence>
<gene>
    <name evidence="15" type="ORF">OH818_24945</name>
</gene>
<dbReference type="Gene3D" id="1.10.287.130">
    <property type="match status" value="1"/>
</dbReference>
<dbReference type="InterPro" id="IPR003661">
    <property type="entry name" value="HisK_dim/P_dom"/>
</dbReference>
<dbReference type="Pfam" id="PF17202">
    <property type="entry name" value="sCache_3_3"/>
    <property type="match status" value="1"/>
</dbReference>
<feature type="transmembrane region" description="Helical" evidence="12">
    <location>
        <begin position="308"/>
        <end position="330"/>
    </location>
</feature>
<dbReference type="InterPro" id="IPR003594">
    <property type="entry name" value="HATPase_dom"/>
</dbReference>
<dbReference type="Gene3D" id="6.10.340.10">
    <property type="match status" value="1"/>
</dbReference>
<dbReference type="PANTHER" id="PTHR43065">
    <property type="entry name" value="SENSOR HISTIDINE KINASE"/>
    <property type="match status" value="1"/>
</dbReference>
<evidence type="ECO:0000256" key="9">
    <source>
        <dbReference type="ARBA" id="ARBA00022989"/>
    </source>
</evidence>
<keyword evidence="8" id="KW-0418">Kinase</keyword>
<keyword evidence="11" id="KW-0175">Coiled coil</keyword>
<dbReference type="InterPro" id="IPR003660">
    <property type="entry name" value="HAMP_dom"/>
</dbReference>
<dbReference type="RefSeq" id="WP_268880926.1">
    <property type="nucleotide sequence ID" value="NZ_CP114029.1"/>
</dbReference>
<dbReference type="Pfam" id="PF02518">
    <property type="entry name" value="HATPase_c"/>
    <property type="match status" value="1"/>
</dbReference>
<feature type="domain" description="HAMP" evidence="14">
    <location>
        <begin position="331"/>
        <end position="384"/>
    </location>
</feature>
<feature type="coiled-coil region" evidence="11">
    <location>
        <begin position="372"/>
        <end position="417"/>
    </location>
</feature>
<comment type="catalytic activity">
    <reaction evidence="1">
        <text>ATP + protein L-histidine = ADP + protein N-phospho-L-histidine.</text>
        <dbReference type="EC" id="2.7.13.3"/>
    </reaction>
</comment>
<dbReference type="PROSITE" id="PS50885">
    <property type="entry name" value="HAMP"/>
    <property type="match status" value="1"/>
</dbReference>
<dbReference type="CDD" id="cd00082">
    <property type="entry name" value="HisKA"/>
    <property type="match status" value="1"/>
</dbReference>
<evidence type="ECO:0000256" key="1">
    <source>
        <dbReference type="ARBA" id="ARBA00000085"/>
    </source>
</evidence>
<keyword evidence="4" id="KW-1003">Cell membrane</keyword>
<dbReference type="SMART" id="SM00304">
    <property type="entry name" value="HAMP"/>
    <property type="match status" value="1"/>
</dbReference>
<evidence type="ECO:0000256" key="8">
    <source>
        <dbReference type="ARBA" id="ARBA00022777"/>
    </source>
</evidence>
<dbReference type="InterPro" id="IPR036097">
    <property type="entry name" value="HisK_dim/P_sf"/>
</dbReference>
<dbReference type="Gene3D" id="3.30.565.10">
    <property type="entry name" value="Histidine kinase-like ATPase, C-terminal domain"/>
    <property type="match status" value="1"/>
</dbReference>
<name>A0ABY7BYM6_9HYPH</name>
<evidence type="ECO:0000256" key="4">
    <source>
        <dbReference type="ARBA" id="ARBA00022475"/>
    </source>
</evidence>
<protein>
    <recommendedName>
        <fullName evidence="3">histidine kinase</fullName>
        <ecNumber evidence="3">2.7.13.3</ecNumber>
    </recommendedName>
</protein>
<dbReference type="SMART" id="SM00387">
    <property type="entry name" value="HATPase_c"/>
    <property type="match status" value="1"/>
</dbReference>
<dbReference type="SUPFAM" id="SSF47384">
    <property type="entry name" value="Homodimeric domain of signal transducing histidine kinase"/>
    <property type="match status" value="1"/>
</dbReference>
<dbReference type="CDD" id="cd06225">
    <property type="entry name" value="HAMP"/>
    <property type="match status" value="1"/>
</dbReference>
<evidence type="ECO:0000256" key="2">
    <source>
        <dbReference type="ARBA" id="ARBA00004651"/>
    </source>
</evidence>
<dbReference type="InterPro" id="IPR004358">
    <property type="entry name" value="Sig_transdc_His_kin-like_C"/>
</dbReference>
<dbReference type="EC" id="2.7.13.3" evidence="3"/>
<dbReference type="InterPro" id="IPR036890">
    <property type="entry name" value="HATPase_C_sf"/>
</dbReference>
<dbReference type="PANTHER" id="PTHR43065:SF22">
    <property type="entry name" value="HISTIDINE KINASE"/>
    <property type="match status" value="1"/>
</dbReference>
<keyword evidence="9 12" id="KW-1133">Transmembrane helix</keyword>
<evidence type="ECO:0000259" key="14">
    <source>
        <dbReference type="PROSITE" id="PS50885"/>
    </source>
</evidence>
<dbReference type="Proteomes" id="UP001164020">
    <property type="component" value="Chromosome"/>
</dbReference>
<dbReference type="Pfam" id="PF00512">
    <property type="entry name" value="HisKA"/>
    <property type="match status" value="1"/>
</dbReference>
<sequence length="649" mass="70284">MHSVRLRLLAIALLPLIVLLPLLLGVTMLRWINKYDNLLIAKVGSDLRVAEQYFGRISATLAAEVAAVAQSVDFHEAKSRGDMALAEFVERKRTALGLDFLVWGAVTDTGLPQAAREVALAATANAPSAELVLLSAAEMSLISPSLDEGAAIPLVPTEAARPIDRDVESRGMFILAAHRSADSGEMLIGGRLLNRNLDVIDTMNALVYRDEAGHVSRTGTTTLFLEDVRISTNVRLFEGSRALGTRVSQAVWRRVMEDGETWLDRAFVVNDWYISGYVPLADISGNRIGMLYTGFLEAPFTAQRNATILTLILAFVAVVGLSVPLFLWLARGIFAPLEKMTATMAHVEAGAFDARIGAVSGNDEIGAVARHLDRLLDQVEERDAALRDYANNLNELVERRTDELKEANRKLETTFAQLVMSEKLASVGEITAGVAHEINNPVAIIQGNLEVIRMGLSPEQRAELKSELDFIDTQTHRINIIVGKLLNFTRPDEMSDAMSQVDAARAVDDALILVAPDLRKHAIETRVEHSPSPSFRVVETELQQVVVNLAINAAQAMGAGGTLTIRTRPATRESISGCEIVVEDTGPGIPPDKIDNVFDPFMTTKLGTGSGLGLSISQALVTRAGGLISVRSLPGEGATFTVWFPSSDI</sequence>
<keyword evidence="5" id="KW-0597">Phosphoprotein</keyword>
<evidence type="ECO:0000256" key="6">
    <source>
        <dbReference type="ARBA" id="ARBA00022679"/>
    </source>
</evidence>